<feature type="transmembrane region" description="Helical" evidence="6">
    <location>
        <begin position="7"/>
        <end position="25"/>
    </location>
</feature>
<keyword evidence="5 6" id="KW-0472">Membrane</keyword>
<dbReference type="PANTHER" id="PTHR30386:SF26">
    <property type="entry name" value="TRANSPORT PROTEIN COMB"/>
    <property type="match status" value="1"/>
</dbReference>
<keyword evidence="3 6" id="KW-0812">Transmembrane</keyword>
<evidence type="ECO:0000256" key="4">
    <source>
        <dbReference type="ARBA" id="ARBA00022989"/>
    </source>
</evidence>
<reference evidence="10 11" key="1">
    <citation type="submission" date="2019-02" db="EMBL/GenBank/DDBJ databases">
        <title>Marinobacter halodurans sp. nov., a marine bacterium isolated from sea tidal flat.</title>
        <authorList>
            <person name="Yoo Y."/>
            <person name="Lee D.W."/>
            <person name="Kim B.S."/>
            <person name="Kim J.-J."/>
        </authorList>
    </citation>
    <scope>NUCLEOTIDE SEQUENCE [LARGE SCALE GENOMIC DNA]</scope>
    <source>
        <strain evidence="10 11">YJ-S3-2</strain>
    </source>
</reference>
<evidence type="ECO:0000256" key="1">
    <source>
        <dbReference type="ARBA" id="ARBA00004167"/>
    </source>
</evidence>
<evidence type="ECO:0000259" key="8">
    <source>
        <dbReference type="Pfam" id="PF25917"/>
    </source>
</evidence>
<keyword evidence="4 6" id="KW-1133">Transmembrane helix</keyword>
<evidence type="ECO:0000259" key="9">
    <source>
        <dbReference type="Pfam" id="PF25963"/>
    </source>
</evidence>
<feature type="domain" description="p-hydroxybenzoic acid efflux pump subunit AaeA-like beta-barrel" evidence="9">
    <location>
        <begin position="278"/>
        <end position="363"/>
    </location>
</feature>
<dbReference type="Proteomes" id="UP000313645">
    <property type="component" value="Unassembled WGS sequence"/>
</dbReference>
<evidence type="ECO:0000259" key="7">
    <source>
        <dbReference type="Pfam" id="PF25876"/>
    </source>
</evidence>
<proteinExistence type="inferred from homology"/>
<organism evidence="10 11">
    <name type="scientific">Marinobacter halodurans</name>
    <dbReference type="NCBI Taxonomy" id="2528979"/>
    <lineage>
        <taxon>Bacteria</taxon>
        <taxon>Pseudomonadati</taxon>
        <taxon>Pseudomonadota</taxon>
        <taxon>Gammaproteobacteria</taxon>
        <taxon>Pseudomonadales</taxon>
        <taxon>Marinobacteraceae</taxon>
        <taxon>Marinobacter</taxon>
    </lineage>
</organism>
<name>A0ABY1ZR31_9GAMM</name>
<dbReference type="Pfam" id="PF25963">
    <property type="entry name" value="Beta-barrel_AAEA"/>
    <property type="match status" value="1"/>
</dbReference>
<dbReference type="InterPro" id="IPR050739">
    <property type="entry name" value="MFP"/>
</dbReference>
<comment type="subcellular location">
    <subcellularLocation>
        <location evidence="1">Membrane</location>
        <topology evidence="1">Single-pass membrane protein</topology>
    </subcellularLocation>
</comment>
<keyword evidence="11" id="KW-1185">Reference proteome</keyword>
<dbReference type="Gene3D" id="2.40.50.100">
    <property type="match status" value="1"/>
</dbReference>
<gene>
    <name evidence="10" type="ORF">EZI54_00500</name>
</gene>
<dbReference type="Gene3D" id="1.10.287.470">
    <property type="entry name" value="Helix hairpin bin"/>
    <property type="match status" value="1"/>
</dbReference>
<evidence type="ECO:0000313" key="10">
    <source>
        <dbReference type="EMBL" id="TBW59471.1"/>
    </source>
</evidence>
<dbReference type="PANTHER" id="PTHR30386">
    <property type="entry name" value="MEMBRANE FUSION SUBUNIT OF EMRAB-TOLC MULTIDRUG EFFLUX PUMP"/>
    <property type="match status" value="1"/>
</dbReference>
<feature type="domain" description="Multidrug resistance protein MdtA-like alpha-helical hairpin" evidence="7">
    <location>
        <begin position="136"/>
        <end position="194"/>
    </location>
</feature>
<dbReference type="EMBL" id="SJDL01000001">
    <property type="protein sequence ID" value="TBW59471.1"/>
    <property type="molecule type" value="Genomic_DNA"/>
</dbReference>
<dbReference type="PRINTS" id="PR01490">
    <property type="entry name" value="RTXTOXIND"/>
</dbReference>
<accession>A0ABY1ZR31</accession>
<feature type="domain" description="Multidrug resistance protein MdtA-like barrel-sandwich hybrid" evidence="8">
    <location>
        <begin position="41"/>
        <end position="269"/>
    </location>
</feature>
<evidence type="ECO:0000256" key="6">
    <source>
        <dbReference type="SAM" id="Phobius"/>
    </source>
</evidence>
<dbReference type="InterPro" id="IPR058624">
    <property type="entry name" value="MdtA-like_HH"/>
</dbReference>
<dbReference type="Pfam" id="PF25876">
    <property type="entry name" value="HH_MFP_RND"/>
    <property type="match status" value="1"/>
</dbReference>
<comment type="caution">
    <text evidence="10">The sequence shown here is derived from an EMBL/GenBank/DDBJ whole genome shotgun (WGS) entry which is preliminary data.</text>
</comment>
<sequence length="376" mass="40647">MSSRLKRLFIVFAIAAVVIAGIWWWSLGKETTDDAFVQRDVVYLKPRVDGPLVQVAVHDNQAVKAGQVLAKIDPEPYRAALSAAQAKVANARASLQSAQASLTAFQADLAARKAEAAASVDVAKARITQQERARDAQAAKIEQARRDVKRYSVLVERSQVSRQTLENARTNLNTLESDHAATAAAVSVARSQLASARAQQQAVAADDQRLPVMQAAVDEGKANLEQAQASLTQARLNLDWTTIKAPVDGWISELQARTGAMVGPEATLVILVSGHPWIKANYKETQIGDMHVGDRVDIDVDAYPDRTLKGHVASFQPGTGSRFALLPPENATGNFVKVVQRVPIRIELDDVPGDLQLWPGMSVVPTVYLDSAGKQP</sequence>
<evidence type="ECO:0000256" key="2">
    <source>
        <dbReference type="ARBA" id="ARBA00009477"/>
    </source>
</evidence>
<protein>
    <submittedName>
        <fullName evidence="10">HlyD family secretion protein</fullName>
    </submittedName>
</protein>
<dbReference type="InterPro" id="IPR058634">
    <property type="entry name" value="AaeA-lik-b-barrel"/>
</dbReference>
<dbReference type="Gene3D" id="2.40.30.170">
    <property type="match status" value="1"/>
</dbReference>
<evidence type="ECO:0000256" key="3">
    <source>
        <dbReference type="ARBA" id="ARBA00022692"/>
    </source>
</evidence>
<comment type="similarity">
    <text evidence="2">Belongs to the membrane fusion protein (MFP) (TC 8.A.1) family.</text>
</comment>
<dbReference type="Pfam" id="PF25917">
    <property type="entry name" value="BSH_RND"/>
    <property type="match status" value="1"/>
</dbReference>
<dbReference type="SUPFAM" id="SSF111369">
    <property type="entry name" value="HlyD-like secretion proteins"/>
    <property type="match status" value="2"/>
</dbReference>
<evidence type="ECO:0000256" key="5">
    <source>
        <dbReference type="ARBA" id="ARBA00023136"/>
    </source>
</evidence>
<evidence type="ECO:0000313" key="11">
    <source>
        <dbReference type="Proteomes" id="UP000313645"/>
    </source>
</evidence>
<dbReference type="InterPro" id="IPR058625">
    <property type="entry name" value="MdtA-like_BSH"/>
</dbReference>
<dbReference type="RefSeq" id="WP_131477949.1">
    <property type="nucleotide sequence ID" value="NZ_SJDL01000001.1"/>
</dbReference>